<dbReference type="Proteomes" id="UP000319375">
    <property type="component" value="Unassembled WGS sequence"/>
</dbReference>
<evidence type="ECO:0000313" key="2">
    <source>
        <dbReference type="Proteomes" id="UP000319375"/>
    </source>
</evidence>
<dbReference type="RefSeq" id="WP_146488550.1">
    <property type="nucleotide sequence ID" value="NZ_VIGX01000014.1"/>
</dbReference>
<reference evidence="1 2" key="1">
    <citation type="submission" date="2019-06" db="EMBL/GenBank/DDBJ databases">
        <title>Tsukamurella conjunctivitidis sp. nov., Tsukamurella assacharolytica sp. nov. and Tsukamurella sputae sp. nov. isolated from patients with conjunctivitis, bacteraemia (lymphoma) and respiratory infection (sputum) in Hong Kong.</title>
        <authorList>
            <person name="Teng J.L.L."/>
            <person name="Lee H.H."/>
            <person name="Fong J.Y.H."/>
            <person name="Fok K.M.N."/>
            <person name="Lau S.K.P."/>
            <person name="Woo P.C.Y."/>
        </authorList>
    </citation>
    <scope>NUCLEOTIDE SEQUENCE [LARGE SCALE GENOMIC DNA]</scope>
    <source>
        <strain evidence="1 2">HKU72</strain>
    </source>
</reference>
<keyword evidence="2" id="KW-1185">Reference proteome</keyword>
<gene>
    <name evidence="1" type="ORF">FK530_19010</name>
</gene>
<comment type="caution">
    <text evidence="1">The sequence shown here is derived from an EMBL/GenBank/DDBJ whole genome shotgun (WGS) entry which is preliminary data.</text>
</comment>
<dbReference type="OrthoDB" id="546653at2"/>
<evidence type="ECO:0000313" key="1">
    <source>
        <dbReference type="EMBL" id="TWS27413.1"/>
    </source>
</evidence>
<organism evidence="1 2">
    <name type="scientific">Tsukamurella conjunctivitidis</name>
    <dbReference type="NCBI Taxonomy" id="2592068"/>
    <lineage>
        <taxon>Bacteria</taxon>
        <taxon>Bacillati</taxon>
        <taxon>Actinomycetota</taxon>
        <taxon>Actinomycetes</taxon>
        <taxon>Mycobacteriales</taxon>
        <taxon>Tsukamurellaceae</taxon>
        <taxon>Tsukamurella</taxon>
    </lineage>
</organism>
<accession>A0A5C5RY34</accession>
<name>A0A5C5RY34_9ACTN</name>
<dbReference type="AlphaFoldDB" id="A0A5C5RY34"/>
<dbReference type="EMBL" id="VIGX01000014">
    <property type="protein sequence ID" value="TWS27413.1"/>
    <property type="molecule type" value="Genomic_DNA"/>
</dbReference>
<proteinExistence type="predicted"/>
<protein>
    <submittedName>
        <fullName evidence="1">Uncharacterized protein</fullName>
    </submittedName>
</protein>
<sequence length="314" mass="35424">MTTTGSLDMHVDEEAYETSPIKARYRRTNADLACINAAILKVAEAEAPVTIRGVFYRVVSLGLVNDAGRPLVPKDESGYAVVQRQCLKLRRSDDLPYNWIADGTRFVSRPQTWGSLGHFMRSSAHRFRRDLWIDQDYRAEVWVEKDAMKGVLWPVTSDLAVPMYVARGYASETFLYEAAEDMAAVNKPTVVYQLGDHDPDGVHAWEHTRRKLTEFAEDMGMDREDLMFERLAVTPAQIEEFGLITRPTKVKGKSAAQARKALEFGPSVEVDALPSSAVRDLLRRKLMDWLDVDLMEEVLAEQADDREVLVSLAG</sequence>